<dbReference type="PANTHER" id="PTHR36173:SF1">
    <property type="entry name" value="RIBONUCLEASE VAPC22"/>
    <property type="match status" value="1"/>
</dbReference>
<feature type="domain" description="PIN" evidence="1">
    <location>
        <begin position="10"/>
        <end position="132"/>
    </location>
</feature>
<dbReference type="InterPro" id="IPR029060">
    <property type="entry name" value="PIN-like_dom_sf"/>
</dbReference>
<dbReference type="InterPro" id="IPR041705">
    <property type="entry name" value="PIN_Sll0205"/>
</dbReference>
<dbReference type="CDD" id="cd09872">
    <property type="entry name" value="PIN_Sll0205-like"/>
    <property type="match status" value="1"/>
</dbReference>
<sequence length="144" mass="15986">MTMSKAEELILLDTHVWIWLLNGNDQLISKTCLSVINQSVQSSNIRVSAISIWELGMLESKGRIQIPTNCLDWVNKALEAPGILLAPMSPKIAIESSRLPGKFHGDPADRLIVSTARILDATLMTRDKEIISYGAQKYVKVLKV</sequence>
<dbReference type="Pfam" id="PF01850">
    <property type="entry name" value="PIN"/>
    <property type="match status" value="1"/>
</dbReference>
<proteinExistence type="predicted"/>
<dbReference type="SUPFAM" id="SSF88723">
    <property type="entry name" value="PIN domain-like"/>
    <property type="match status" value="1"/>
</dbReference>
<reference evidence="2" key="1">
    <citation type="submission" date="2018-06" db="EMBL/GenBank/DDBJ databases">
        <authorList>
            <person name="Zhirakovskaya E."/>
        </authorList>
    </citation>
    <scope>NUCLEOTIDE SEQUENCE</scope>
</reference>
<dbReference type="InterPro" id="IPR052919">
    <property type="entry name" value="TA_system_RNase"/>
</dbReference>
<name>A0A3B1CYW0_9ZZZZ</name>
<evidence type="ECO:0000313" key="2">
    <source>
        <dbReference type="EMBL" id="VAX29683.1"/>
    </source>
</evidence>
<evidence type="ECO:0000259" key="1">
    <source>
        <dbReference type="Pfam" id="PF01850"/>
    </source>
</evidence>
<gene>
    <name evidence="2" type="ORF">MNBD_NITROSPIRAE01-488</name>
</gene>
<dbReference type="InterPro" id="IPR002716">
    <property type="entry name" value="PIN_dom"/>
</dbReference>
<accession>A0A3B1CYW0</accession>
<organism evidence="2">
    <name type="scientific">hydrothermal vent metagenome</name>
    <dbReference type="NCBI Taxonomy" id="652676"/>
    <lineage>
        <taxon>unclassified sequences</taxon>
        <taxon>metagenomes</taxon>
        <taxon>ecological metagenomes</taxon>
    </lineage>
</organism>
<dbReference type="AlphaFoldDB" id="A0A3B1CYW0"/>
<protein>
    <recommendedName>
        <fullName evidence="1">PIN domain-containing protein</fullName>
    </recommendedName>
</protein>
<dbReference type="Gene3D" id="3.40.50.1010">
    <property type="entry name" value="5'-nuclease"/>
    <property type="match status" value="1"/>
</dbReference>
<dbReference type="EMBL" id="UOGF01000055">
    <property type="protein sequence ID" value="VAX29683.1"/>
    <property type="molecule type" value="Genomic_DNA"/>
</dbReference>
<dbReference type="PANTHER" id="PTHR36173">
    <property type="entry name" value="RIBONUCLEASE VAPC16-RELATED"/>
    <property type="match status" value="1"/>
</dbReference>